<evidence type="ECO:0000256" key="5">
    <source>
        <dbReference type="ARBA" id="ARBA00012990"/>
    </source>
</evidence>
<dbReference type="InterPro" id="IPR032418">
    <property type="entry name" value="E1_FCCH"/>
</dbReference>
<dbReference type="CDD" id="cd01490">
    <property type="entry name" value="Ube1_repeat2"/>
    <property type="match status" value="1"/>
</dbReference>
<dbReference type="InterPro" id="IPR000594">
    <property type="entry name" value="ThiF_NAD_FAD-bd"/>
</dbReference>
<keyword evidence="15" id="KW-1185">Reference proteome</keyword>
<sequence>MSNLTSAMDVDEAQIDEGLYSRQLYVLGHEAMKRMASSNVLIVGVQGLGVEIAKDVILAGVKSVTIYDPEPVTIQDLSSQFFLREEDIGKGRADASVPRLAELNAYVPVRNLGGRAGESISVEMLKGFQAVVLCGVPLAKQLEINDWTHENGVHFIATETHGLFGYVFNDFGPKFTCVDPTGEQALSGMIASIDKDEEGIVTCLEETRHGLEDGDFVTFSEIKGMEELNGCEPLKISVKGPYTFSIGDTSKLSSYISGGIFTQVKMPKIINFKSLRDSLQSPEFFITDFAKFDRPATLHAGFQALSEFKAQHERFPRPRNPDDAAALFAVAKKFDSEADEKVITELAYQATGDLAPVNAVLGAFVAQEVLKSVSAKFHPMVQYMYFDSLESLPSTLPTEEECQPSGSRYDGQIAVFGKTFQEKISNHRQFLVGSGAIGCEMLKNWSMMGVASGPNGVIHVTDLDTIEKSNLNRQFLFRAKDLGKFKSEIAANAVTEMNPDLKGHILCKQEPVGENTENIYTLDFFSGIDGVTNALDNVKARQYMDRRCVFYEKPLLESGTLGTKGNTQVVIPHLTESYSSSQDPPEKQTPVCTVKNFPNAIQHTIEWSREKFDNLFVTPLKAVNSYLTESNYLKDLKHSGQVREQVQQILSYLVKDKPLTFEECIVWARLQFEEKFNNDIQQLLYSLPKDAVTSSGQPFWSGPKRAPDPLTFDPEEPTHIQFIISAANLHAYNYGLRGETDAIVFKKVASSVVPPKFIPKSGVKVQVNDNDPAPDAIAAGDDASDLVKQLPAPSAFAGYRLNPVEFEKDDDTNHHIDFITAASNLRAMNYGIPIATRHQTKQIAGKIIPAIATTTSLVTGLVCLELYKVIDGKNKLEDYKNGFVNLALPFFGFSEPVAAAKNKYNDVEWTLWDRIEFKTEPTLQEFVDHFKNNYNLEVSMVSQDTSLLWSSFLPKAKLADGRMQKKISEVVEMISKKPLPEWKKQLLLEVIVMDEEMEDVEVPFIVIPGLCCGSSHIKLIFDLVLRRQTILKRPSFFSTRPLPSANYETVFTPLGNSQSTQSIWPDVYPLRSLGATSFSGQYSERPLVVQESTGFSHGLIAAGNATVNKQGRAEALHSPVSQPDSVSSTMGLQRCHDMLGAFEPMWSDCNVDTDDSHSRSLNPDLWSSMQIDECPQFYKNESIGRGYHDSKQLTDGAVLQQCVTPFTDYVDRMVASEDTFVNDQIPLDMVDDICQPDAGQKSATEPLSNPAYIRTYRLLAEPLSDWMADFVWKVCSSGMGLPHRYIIPRFAKPFSEKPSSSLAKSIHAVLCSTLLQPSTIALALWYITKLPVNFHNQASNLELTAPERDFRRELFGEGHSSLAPGDQMMLEAQAPFRVALLGCMLANKWLDDHTFSNKTWHTVSEVPIQSINRLELAALNVLGHDLSVSPSAWGKWLVYLRHYQSTPSPYPAPIRRPSIYDATAIIRKMIDDLIRLHGMSGLTSPSMSATSPIFSPLLVCNNEKKTASFQVCSFDPFDVDLDEDGPLREEYVPKRRSSRIGNQLGRTIQMEVDSMQTPYLPPPSEWSPQADPPLERNYRRPENHYALQQAANNVSHVRSYSATCAQGSAWISPPNVGLNTVNLVPQHGETRMMRPNSFYQPFGTGFSFAALCPPVSNTRSTLATNIQPSSHMRTYSQSASGKENCCLFPASCSHLSGHLPSFAHAQADPLQFRPLWLRA</sequence>
<dbReference type="OrthoDB" id="10252231at2759"/>
<comment type="pathway">
    <text evidence="2">Protein modification; protein ubiquitination.</text>
</comment>
<evidence type="ECO:0000256" key="2">
    <source>
        <dbReference type="ARBA" id="ARBA00004906"/>
    </source>
</evidence>
<protein>
    <recommendedName>
        <fullName evidence="10">Ubiquitin-activating enzyme E1 1</fullName>
        <ecNumber evidence="5">6.2.1.45</ecNumber>
    </recommendedName>
</protein>
<evidence type="ECO:0000313" key="15">
    <source>
        <dbReference type="Proteomes" id="UP000217199"/>
    </source>
</evidence>
<evidence type="ECO:0000256" key="3">
    <source>
        <dbReference type="ARBA" id="ARBA00005673"/>
    </source>
</evidence>
<organism evidence="14 15">
    <name type="scientific">Pyrrhoderma noxium</name>
    <dbReference type="NCBI Taxonomy" id="2282107"/>
    <lineage>
        <taxon>Eukaryota</taxon>
        <taxon>Fungi</taxon>
        <taxon>Dikarya</taxon>
        <taxon>Basidiomycota</taxon>
        <taxon>Agaricomycotina</taxon>
        <taxon>Agaricomycetes</taxon>
        <taxon>Hymenochaetales</taxon>
        <taxon>Hymenochaetaceae</taxon>
        <taxon>Pyrrhoderma</taxon>
    </lineage>
</organism>
<dbReference type="Proteomes" id="UP000217199">
    <property type="component" value="Unassembled WGS sequence"/>
</dbReference>
<dbReference type="InterPro" id="IPR042302">
    <property type="entry name" value="E1_FCCH_sf"/>
</dbReference>
<dbReference type="UniPathway" id="UPA00143"/>
<dbReference type="CDD" id="cd01491">
    <property type="entry name" value="Ube1_repeat1"/>
    <property type="match status" value="1"/>
</dbReference>
<dbReference type="InterPro" id="IPR032420">
    <property type="entry name" value="E1_4HB"/>
</dbReference>
<evidence type="ECO:0000256" key="8">
    <source>
        <dbReference type="ARBA" id="ARBA00022786"/>
    </source>
</evidence>
<dbReference type="PROSITE" id="PS00865">
    <property type="entry name" value="UBIQUITIN_ACTIVAT_2"/>
    <property type="match status" value="1"/>
</dbReference>
<proteinExistence type="inferred from homology"/>
<dbReference type="FunFam" id="2.40.30.180:FF:000001">
    <property type="entry name" value="ubiquitin-like modifier-activating enzyme 1"/>
    <property type="match status" value="1"/>
</dbReference>
<accession>A0A286UN23</accession>
<dbReference type="EMBL" id="NBII01000003">
    <property type="protein sequence ID" value="PAV20962.1"/>
    <property type="molecule type" value="Genomic_DNA"/>
</dbReference>
<dbReference type="Gene3D" id="3.10.290.60">
    <property type="entry name" value="Ubiquitin-activating enzyme E1, UFD domain"/>
    <property type="match status" value="1"/>
</dbReference>
<evidence type="ECO:0000256" key="10">
    <source>
        <dbReference type="ARBA" id="ARBA00073786"/>
    </source>
</evidence>
<dbReference type="CDD" id="cd20557">
    <property type="entry name" value="CYCLIN_ScPCL1-like"/>
    <property type="match status" value="1"/>
</dbReference>
<dbReference type="FunFam" id="3.10.290.60:FF:000001">
    <property type="entry name" value="Ubiquitin-activating enzyme E1 2"/>
    <property type="match status" value="1"/>
</dbReference>
<keyword evidence="6 12" id="KW-0436">Ligase</keyword>
<dbReference type="GO" id="GO:0004839">
    <property type="term" value="F:ubiquitin activating enzyme activity"/>
    <property type="evidence" value="ECO:0007669"/>
    <property type="project" value="UniProtKB-EC"/>
</dbReference>
<dbReference type="InterPro" id="IPR038252">
    <property type="entry name" value="UBA_E1_C_sf"/>
</dbReference>
<dbReference type="GO" id="GO:0016925">
    <property type="term" value="P:protein sumoylation"/>
    <property type="evidence" value="ECO:0007669"/>
    <property type="project" value="TreeGrafter"/>
</dbReference>
<dbReference type="Gene3D" id="3.40.50.720">
    <property type="entry name" value="NAD(P)-binding Rossmann-like Domain"/>
    <property type="match status" value="1"/>
</dbReference>
<dbReference type="InterPro" id="IPR019572">
    <property type="entry name" value="UBA_E1_SCCH"/>
</dbReference>
<evidence type="ECO:0000256" key="11">
    <source>
        <dbReference type="PROSITE-ProRule" id="PRU10132"/>
    </source>
</evidence>
<dbReference type="FunCoup" id="A0A286UN23">
    <property type="interactions" value="706"/>
</dbReference>
<dbReference type="Gene3D" id="3.40.50.12550">
    <property type="entry name" value="Ubiquitin-activating enzyme E1, inactive adenylation domain, subdomain 2"/>
    <property type="match status" value="1"/>
</dbReference>
<dbReference type="SUPFAM" id="SSF69572">
    <property type="entry name" value="Activating enzymes of the ubiquitin-like proteins"/>
    <property type="match status" value="2"/>
</dbReference>
<dbReference type="InterPro" id="IPR042449">
    <property type="entry name" value="Ub-E1_IAD_1"/>
</dbReference>
<dbReference type="Gene3D" id="1.10.472.10">
    <property type="entry name" value="Cyclin-like"/>
    <property type="match status" value="1"/>
</dbReference>
<dbReference type="FunFam" id="3.40.50.720:FF:000015">
    <property type="entry name" value="Ubiquitin-activating enzyme E1 1"/>
    <property type="match status" value="1"/>
</dbReference>
<dbReference type="Pfam" id="PF10585">
    <property type="entry name" value="UBA_E1_SCCH"/>
    <property type="match status" value="1"/>
</dbReference>
<dbReference type="GO" id="GO:0005524">
    <property type="term" value="F:ATP binding"/>
    <property type="evidence" value="ECO:0007669"/>
    <property type="project" value="UniProtKB-KW"/>
</dbReference>
<dbReference type="PRINTS" id="PR01849">
    <property type="entry name" value="UBIQUITINACT"/>
</dbReference>
<dbReference type="Gene3D" id="3.50.50.80">
    <property type="entry name" value="Ubiquitin-activating enzyme E1, inactive adenylation domain, subdomain 1"/>
    <property type="match status" value="1"/>
</dbReference>
<evidence type="ECO:0000256" key="6">
    <source>
        <dbReference type="ARBA" id="ARBA00022598"/>
    </source>
</evidence>
<evidence type="ECO:0000256" key="9">
    <source>
        <dbReference type="ARBA" id="ARBA00022840"/>
    </source>
</evidence>
<comment type="similarity">
    <text evidence="3 12">Belongs to the ubiquitin-activating E1 family.</text>
</comment>
<evidence type="ECO:0000259" key="13">
    <source>
        <dbReference type="SMART" id="SM00985"/>
    </source>
</evidence>
<dbReference type="EC" id="6.2.1.45" evidence="5"/>
<name>A0A286UN23_9AGAM</name>
<dbReference type="NCBIfam" id="TIGR01408">
    <property type="entry name" value="Ube1"/>
    <property type="match status" value="1"/>
</dbReference>
<feature type="domain" description="Ubiquitin-activating enzyme E1 C-terminal" evidence="13">
    <location>
        <begin position="879"/>
        <end position="1005"/>
    </location>
</feature>
<evidence type="ECO:0000256" key="4">
    <source>
        <dbReference type="ARBA" id="ARBA00011245"/>
    </source>
</evidence>
<comment type="subunit">
    <text evidence="4">Monomer.</text>
</comment>
<dbReference type="Pfam" id="PF16191">
    <property type="entry name" value="E1_4HB"/>
    <property type="match status" value="1"/>
</dbReference>
<comment type="catalytic activity">
    <reaction evidence="1">
        <text>ATP + ubiquitin + [E1 ubiquitin-activating enzyme]-L-cysteine = AMP + diphosphate + S-ubiquitinyl-[E1 ubiquitin-activating enzyme]-L-cysteine.</text>
        <dbReference type="EC" id="6.2.1.45"/>
    </reaction>
</comment>
<keyword evidence="9 12" id="KW-0067">ATP-binding</keyword>
<dbReference type="InterPro" id="IPR045886">
    <property type="entry name" value="ThiF/MoeB/HesA"/>
</dbReference>
<evidence type="ECO:0000256" key="1">
    <source>
        <dbReference type="ARBA" id="ARBA00000488"/>
    </source>
</evidence>
<keyword evidence="8 12" id="KW-0833">Ubl conjugation pathway</keyword>
<dbReference type="PANTHER" id="PTHR10953:SF4">
    <property type="entry name" value="UBIQUITIN-ACTIVATING ENZYME E1 C-TERMINAL DOMAIN-CONTAINING PROTEIN"/>
    <property type="match status" value="1"/>
</dbReference>
<reference evidence="14 15" key="1">
    <citation type="journal article" date="2017" name="Mol. Ecol.">
        <title>Comparative and population genomic landscape of Phellinus noxius: A hypervariable fungus causing root rot in trees.</title>
        <authorList>
            <person name="Chung C.L."/>
            <person name="Lee T.J."/>
            <person name="Akiba M."/>
            <person name="Lee H.H."/>
            <person name="Kuo T.H."/>
            <person name="Liu D."/>
            <person name="Ke H.M."/>
            <person name="Yokoi T."/>
            <person name="Roa M.B."/>
            <person name="Lu M.J."/>
            <person name="Chang Y.Y."/>
            <person name="Ann P.J."/>
            <person name="Tsai J.N."/>
            <person name="Chen C.Y."/>
            <person name="Tzean S.S."/>
            <person name="Ota Y."/>
            <person name="Hattori T."/>
            <person name="Sahashi N."/>
            <person name="Liou R.F."/>
            <person name="Kikuchi T."/>
            <person name="Tsai I.J."/>
        </authorList>
    </citation>
    <scope>NUCLEOTIDE SEQUENCE [LARGE SCALE GENOMIC DNA]</scope>
    <source>
        <strain evidence="14 15">FFPRI411160</strain>
    </source>
</reference>
<dbReference type="InterPro" id="IPR018965">
    <property type="entry name" value="Ub-activating_enz_E1_C"/>
</dbReference>
<dbReference type="STRING" id="2282107.A0A286UN23"/>
<dbReference type="SMART" id="SM00985">
    <property type="entry name" value="UBA_e1_C"/>
    <property type="match status" value="1"/>
</dbReference>
<dbReference type="GO" id="GO:0031510">
    <property type="term" value="C:SUMO activating enzyme complex"/>
    <property type="evidence" value="ECO:0007669"/>
    <property type="project" value="TreeGrafter"/>
</dbReference>
<dbReference type="InterPro" id="IPR042063">
    <property type="entry name" value="Ubi_acti_E1_SCCH"/>
</dbReference>
<dbReference type="InterPro" id="IPR018075">
    <property type="entry name" value="UBQ-activ_enz_E1"/>
</dbReference>
<dbReference type="PANTHER" id="PTHR10953">
    <property type="entry name" value="UBIQUITIN-ACTIVATING ENZYME E1"/>
    <property type="match status" value="1"/>
</dbReference>
<dbReference type="FunFam" id="1.10.10.2660:FF:000001">
    <property type="entry name" value="Ubiquitin-activating enzyme E1 1"/>
    <property type="match status" value="1"/>
</dbReference>
<dbReference type="FunFam" id="3.50.50.80:FF:000001">
    <property type="entry name" value="ubiquitin-like modifier-activating enzyme 1"/>
    <property type="match status" value="1"/>
</dbReference>
<evidence type="ECO:0000256" key="7">
    <source>
        <dbReference type="ARBA" id="ARBA00022741"/>
    </source>
</evidence>
<dbReference type="Pfam" id="PF09358">
    <property type="entry name" value="E1_UFD"/>
    <property type="match status" value="1"/>
</dbReference>
<evidence type="ECO:0000256" key="12">
    <source>
        <dbReference type="RuleBase" id="RU000519"/>
    </source>
</evidence>
<dbReference type="Pfam" id="PF16190">
    <property type="entry name" value="E1_FCCH"/>
    <property type="match status" value="1"/>
</dbReference>
<evidence type="ECO:0000313" key="14">
    <source>
        <dbReference type="EMBL" id="PAV20962.1"/>
    </source>
</evidence>
<comment type="caution">
    <text evidence="14">The sequence shown here is derived from an EMBL/GenBank/DDBJ whole genome shotgun (WGS) entry which is preliminary data.</text>
</comment>
<dbReference type="Gene3D" id="2.40.30.180">
    <property type="entry name" value="Ubiquitin-activating enzyme E1, FCCH domain"/>
    <property type="match status" value="1"/>
</dbReference>
<dbReference type="InterPro" id="IPR035985">
    <property type="entry name" value="Ubiquitin-activating_enz"/>
</dbReference>
<dbReference type="InParanoid" id="A0A286UN23"/>
<dbReference type="FunFam" id="3.40.50.12550:FF:000001">
    <property type="entry name" value="Ubiquitin-activating enzyme E1 1"/>
    <property type="match status" value="1"/>
</dbReference>
<dbReference type="Pfam" id="PF00899">
    <property type="entry name" value="ThiF"/>
    <property type="match status" value="1"/>
</dbReference>
<dbReference type="Gene3D" id="1.10.10.2660">
    <property type="entry name" value="Ubiquitin-activating enzyme E1, SCCH domain"/>
    <property type="match status" value="1"/>
</dbReference>
<dbReference type="GO" id="GO:0019948">
    <property type="term" value="F:SUMO activating enzyme activity"/>
    <property type="evidence" value="ECO:0007669"/>
    <property type="project" value="TreeGrafter"/>
</dbReference>
<gene>
    <name evidence="14" type="ORF">PNOK_0358900</name>
</gene>
<dbReference type="GO" id="GO:0005737">
    <property type="term" value="C:cytoplasm"/>
    <property type="evidence" value="ECO:0007669"/>
    <property type="project" value="TreeGrafter"/>
</dbReference>
<dbReference type="InterPro" id="IPR000011">
    <property type="entry name" value="UBQ/SUMO-activ_enz_E1-like"/>
</dbReference>
<feature type="active site" description="Glycyl thioester intermediate" evidence="11">
    <location>
        <position position="592"/>
    </location>
</feature>
<keyword evidence="7 12" id="KW-0547">Nucleotide-binding</keyword>
<dbReference type="InterPro" id="IPR033127">
    <property type="entry name" value="UBQ-activ_enz_E1_Cys_AS"/>
</dbReference>